<dbReference type="Proteomes" id="UP000024635">
    <property type="component" value="Unassembled WGS sequence"/>
</dbReference>
<gene>
    <name evidence="1" type="primary">Acey_s0038.g3550</name>
    <name evidence="1" type="ORF">Y032_0038g3550</name>
</gene>
<proteinExistence type="predicted"/>
<evidence type="ECO:0000313" key="2">
    <source>
        <dbReference type="Proteomes" id="UP000024635"/>
    </source>
</evidence>
<evidence type="ECO:0000313" key="1">
    <source>
        <dbReference type="EMBL" id="EYC14967.1"/>
    </source>
</evidence>
<accession>A0A016UJF3</accession>
<dbReference type="AlphaFoldDB" id="A0A016UJF3"/>
<name>A0A016UJF3_9BILA</name>
<organism evidence="1 2">
    <name type="scientific">Ancylostoma ceylanicum</name>
    <dbReference type="NCBI Taxonomy" id="53326"/>
    <lineage>
        <taxon>Eukaryota</taxon>
        <taxon>Metazoa</taxon>
        <taxon>Ecdysozoa</taxon>
        <taxon>Nematoda</taxon>
        <taxon>Chromadorea</taxon>
        <taxon>Rhabditida</taxon>
        <taxon>Rhabditina</taxon>
        <taxon>Rhabditomorpha</taxon>
        <taxon>Strongyloidea</taxon>
        <taxon>Ancylostomatidae</taxon>
        <taxon>Ancylostomatinae</taxon>
        <taxon>Ancylostoma</taxon>
    </lineage>
</organism>
<keyword evidence="2" id="KW-1185">Reference proteome</keyword>
<protein>
    <submittedName>
        <fullName evidence="1">Uncharacterized protein</fullName>
    </submittedName>
</protein>
<comment type="caution">
    <text evidence="1">The sequence shown here is derived from an EMBL/GenBank/DDBJ whole genome shotgun (WGS) entry which is preliminary data.</text>
</comment>
<sequence>MCGCGVQEYVFRRSLAIPFYSDRAAGQTYVSVKVGQPTIFRDFPCELDIFRLSIEDVKTLIDLDWVEVTMKQSSIYLQYKSGRRASTGCSTLLMK</sequence>
<dbReference type="EMBL" id="JARK01001374">
    <property type="protein sequence ID" value="EYC14967.1"/>
    <property type="molecule type" value="Genomic_DNA"/>
</dbReference>
<reference evidence="2" key="1">
    <citation type="journal article" date="2015" name="Nat. Genet.">
        <title>The genome and transcriptome of the zoonotic hookworm Ancylostoma ceylanicum identify infection-specific gene families.</title>
        <authorList>
            <person name="Schwarz E.M."/>
            <person name="Hu Y."/>
            <person name="Antoshechkin I."/>
            <person name="Miller M.M."/>
            <person name="Sternberg P.W."/>
            <person name="Aroian R.V."/>
        </authorList>
    </citation>
    <scope>NUCLEOTIDE SEQUENCE</scope>
    <source>
        <strain evidence="2">HY135</strain>
    </source>
</reference>